<keyword evidence="3" id="KW-1185">Reference proteome</keyword>
<dbReference type="RefSeq" id="WP_323195812.1">
    <property type="nucleotide sequence ID" value="NZ_JAYGHG010000010.1"/>
</dbReference>
<protein>
    <recommendedName>
        <fullName evidence="4">Secreted protein</fullName>
    </recommendedName>
</protein>
<evidence type="ECO:0000256" key="1">
    <source>
        <dbReference type="SAM" id="MobiDB-lite"/>
    </source>
</evidence>
<organism evidence="2 3">
    <name type="scientific">Nodularia harveyana UHCC-0300</name>
    <dbReference type="NCBI Taxonomy" id="2974287"/>
    <lineage>
        <taxon>Bacteria</taxon>
        <taxon>Bacillati</taxon>
        <taxon>Cyanobacteriota</taxon>
        <taxon>Cyanophyceae</taxon>
        <taxon>Nostocales</taxon>
        <taxon>Nodulariaceae</taxon>
        <taxon>Nodularia</taxon>
    </lineage>
</organism>
<gene>
    <name evidence="2" type="ORF">VB620_09035</name>
</gene>
<evidence type="ECO:0008006" key="4">
    <source>
        <dbReference type="Google" id="ProtNLM"/>
    </source>
</evidence>
<accession>A0ABU5UDA2</accession>
<evidence type="ECO:0000313" key="3">
    <source>
        <dbReference type="Proteomes" id="UP001302120"/>
    </source>
</evidence>
<dbReference type="EMBL" id="JAYGHG010000010">
    <property type="protein sequence ID" value="MEA5581482.1"/>
    <property type="molecule type" value="Genomic_DNA"/>
</dbReference>
<proteinExistence type="predicted"/>
<reference evidence="2 3" key="1">
    <citation type="submission" date="2023-12" db="EMBL/GenBank/DDBJ databases">
        <title>Baltic Sea Cyanobacteria.</title>
        <authorList>
            <person name="Delbaje E."/>
            <person name="Fewer D.P."/>
            <person name="Shishido T.K."/>
        </authorList>
    </citation>
    <scope>NUCLEOTIDE SEQUENCE [LARGE SCALE GENOMIC DNA]</scope>
    <source>
        <strain evidence="2 3">UHCC-0300</strain>
    </source>
</reference>
<dbReference type="Proteomes" id="UP001302120">
    <property type="component" value="Unassembled WGS sequence"/>
</dbReference>
<evidence type="ECO:0000313" key="2">
    <source>
        <dbReference type="EMBL" id="MEA5581482.1"/>
    </source>
</evidence>
<name>A0ABU5UDA2_9CYAN</name>
<sequence length="81" mass="9423">MTAMMIVLLILVNDGAILAIAYDKNISDHKYPRCFGVRILSKMKYQAIALSSYLNCDRHHRNTNKPQQQRMFSPHRRAEFA</sequence>
<comment type="caution">
    <text evidence="2">The sequence shown here is derived from an EMBL/GenBank/DDBJ whole genome shotgun (WGS) entry which is preliminary data.</text>
</comment>
<feature type="region of interest" description="Disordered" evidence="1">
    <location>
        <begin position="59"/>
        <end position="81"/>
    </location>
</feature>